<dbReference type="InterPro" id="IPR001789">
    <property type="entry name" value="Sig_transdc_resp-reg_receiver"/>
</dbReference>
<evidence type="ECO:0000256" key="5">
    <source>
        <dbReference type="PROSITE-ProRule" id="PRU00169"/>
    </source>
</evidence>
<dbReference type="InterPro" id="IPR039420">
    <property type="entry name" value="WalR-like"/>
</dbReference>
<keyword evidence="4" id="KW-0804">Transcription</keyword>
<dbReference type="InterPro" id="IPR011006">
    <property type="entry name" value="CheY-like_superfamily"/>
</dbReference>
<keyword evidence="1 5" id="KW-0597">Phosphoprotein</keyword>
<evidence type="ECO:0000259" key="6">
    <source>
        <dbReference type="PROSITE" id="PS50043"/>
    </source>
</evidence>
<dbReference type="EMBL" id="CADCVE010000065">
    <property type="protein sequence ID" value="CAA9458704.1"/>
    <property type="molecule type" value="Genomic_DNA"/>
</dbReference>
<dbReference type="PANTHER" id="PTHR43214:SF24">
    <property type="entry name" value="TRANSCRIPTIONAL REGULATORY PROTEIN NARL-RELATED"/>
    <property type="match status" value="1"/>
</dbReference>
<gene>
    <name evidence="8" type="ORF">AVDCRST_MAG28-2929</name>
</gene>
<dbReference type="PROSITE" id="PS50043">
    <property type="entry name" value="HTH_LUXR_2"/>
    <property type="match status" value="1"/>
</dbReference>
<evidence type="ECO:0000256" key="1">
    <source>
        <dbReference type="ARBA" id="ARBA00022553"/>
    </source>
</evidence>
<dbReference type="InterPro" id="IPR000792">
    <property type="entry name" value="Tscrpt_reg_LuxR_C"/>
</dbReference>
<dbReference type="SMART" id="SM00421">
    <property type="entry name" value="HTH_LUXR"/>
    <property type="match status" value="1"/>
</dbReference>
<dbReference type="SUPFAM" id="SSF46894">
    <property type="entry name" value="C-terminal effector domain of the bipartite response regulators"/>
    <property type="match status" value="1"/>
</dbReference>
<dbReference type="Gene3D" id="3.40.50.2300">
    <property type="match status" value="1"/>
</dbReference>
<dbReference type="PRINTS" id="PR00038">
    <property type="entry name" value="HTHLUXR"/>
</dbReference>
<sequence>MSEQQIRILISDDHPVVRTGLRGMINGEPDFEVVGEAENGKEAVALTSDLRPQVVLMDLRMPEMDGVTAIGHIKAEHPEVHVLVLTTYESDADILRAIETGATGYLLKDTPREELFEAIRLVARGESPLDPGVAARLMQRMRGPAEEGLSTREIEVLELVARGTSNKEIAKQLWVSETTVKSHMLHIFDKLSVTDRTAAVTAALKRGIIRLEP</sequence>
<dbReference type="Pfam" id="PF00072">
    <property type="entry name" value="Response_reg"/>
    <property type="match status" value="1"/>
</dbReference>
<accession>A0A6J4QY50</accession>
<organism evidence="8">
    <name type="scientific">uncultured Rubrobacteraceae bacterium</name>
    <dbReference type="NCBI Taxonomy" id="349277"/>
    <lineage>
        <taxon>Bacteria</taxon>
        <taxon>Bacillati</taxon>
        <taxon>Actinomycetota</taxon>
        <taxon>Rubrobacteria</taxon>
        <taxon>Rubrobacterales</taxon>
        <taxon>Rubrobacteraceae</taxon>
        <taxon>environmental samples</taxon>
    </lineage>
</organism>
<proteinExistence type="predicted"/>
<reference evidence="8" key="1">
    <citation type="submission" date="2020-02" db="EMBL/GenBank/DDBJ databases">
        <authorList>
            <person name="Meier V. D."/>
        </authorList>
    </citation>
    <scope>NUCLEOTIDE SEQUENCE</scope>
    <source>
        <strain evidence="8">AVDCRST_MAG28</strain>
    </source>
</reference>
<dbReference type="InterPro" id="IPR058245">
    <property type="entry name" value="NreC/VraR/RcsB-like_REC"/>
</dbReference>
<dbReference type="GO" id="GO:0006355">
    <property type="term" value="P:regulation of DNA-templated transcription"/>
    <property type="evidence" value="ECO:0007669"/>
    <property type="project" value="InterPro"/>
</dbReference>
<evidence type="ECO:0000256" key="3">
    <source>
        <dbReference type="ARBA" id="ARBA00023125"/>
    </source>
</evidence>
<evidence type="ECO:0000313" key="8">
    <source>
        <dbReference type="EMBL" id="CAA9458704.1"/>
    </source>
</evidence>
<dbReference type="SMART" id="SM00448">
    <property type="entry name" value="REC"/>
    <property type="match status" value="1"/>
</dbReference>
<dbReference type="Pfam" id="PF00196">
    <property type="entry name" value="GerE"/>
    <property type="match status" value="1"/>
</dbReference>
<dbReference type="CDD" id="cd17535">
    <property type="entry name" value="REC_NarL-like"/>
    <property type="match status" value="1"/>
</dbReference>
<dbReference type="CDD" id="cd06170">
    <property type="entry name" value="LuxR_C_like"/>
    <property type="match status" value="1"/>
</dbReference>
<dbReference type="AlphaFoldDB" id="A0A6J4QY50"/>
<dbReference type="SUPFAM" id="SSF52172">
    <property type="entry name" value="CheY-like"/>
    <property type="match status" value="1"/>
</dbReference>
<protein>
    <submittedName>
        <fullName evidence="8">Two-component transcriptional response regulator, LuxR family</fullName>
    </submittedName>
</protein>
<feature type="domain" description="Response regulatory" evidence="7">
    <location>
        <begin position="7"/>
        <end position="123"/>
    </location>
</feature>
<evidence type="ECO:0000256" key="4">
    <source>
        <dbReference type="ARBA" id="ARBA00023163"/>
    </source>
</evidence>
<keyword evidence="2" id="KW-0805">Transcription regulation</keyword>
<dbReference type="GO" id="GO:0003677">
    <property type="term" value="F:DNA binding"/>
    <property type="evidence" value="ECO:0007669"/>
    <property type="project" value="UniProtKB-KW"/>
</dbReference>
<feature type="modified residue" description="4-aspartylphosphate" evidence="5">
    <location>
        <position position="58"/>
    </location>
</feature>
<dbReference type="GO" id="GO:0000160">
    <property type="term" value="P:phosphorelay signal transduction system"/>
    <property type="evidence" value="ECO:0007669"/>
    <property type="project" value="InterPro"/>
</dbReference>
<dbReference type="InterPro" id="IPR016032">
    <property type="entry name" value="Sig_transdc_resp-reg_C-effctor"/>
</dbReference>
<keyword evidence="3" id="KW-0238">DNA-binding</keyword>
<feature type="domain" description="HTH luxR-type" evidence="6">
    <location>
        <begin position="142"/>
        <end position="207"/>
    </location>
</feature>
<dbReference type="PROSITE" id="PS00622">
    <property type="entry name" value="HTH_LUXR_1"/>
    <property type="match status" value="1"/>
</dbReference>
<dbReference type="PANTHER" id="PTHR43214">
    <property type="entry name" value="TWO-COMPONENT RESPONSE REGULATOR"/>
    <property type="match status" value="1"/>
</dbReference>
<evidence type="ECO:0000256" key="2">
    <source>
        <dbReference type="ARBA" id="ARBA00023015"/>
    </source>
</evidence>
<dbReference type="PROSITE" id="PS50110">
    <property type="entry name" value="RESPONSE_REGULATORY"/>
    <property type="match status" value="1"/>
</dbReference>
<name>A0A6J4QY50_9ACTN</name>
<evidence type="ECO:0000259" key="7">
    <source>
        <dbReference type="PROSITE" id="PS50110"/>
    </source>
</evidence>